<dbReference type="KEGG" id="rmai:MACH21_27350"/>
<name>A0AA48HE12_9RHOB</name>
<dbReference type="GO" id="GO:0016702">
    <property type="term" value="F:oxidoreductase activity, acting on single donors with incorporation of molecular oxygen, incorporation of two atoms of oxygen"/>
    <property type="evidence" value="ECO:0007669"/>
    <property type="project" value="InterPro"/>
</dbReference>
<dbReference type="SUPFAM" id="SSF49482">
    <property type="entry name" value="Aromatic compound dioxygenase"/>
    <property type="match status" value="1"/>
</dbReference>
<dbReference type="InterPro" id="IPR000627">
    <property type="entry name" value="Intradiol_dOase_C"/>
</dbReference>
<protein>
    <recommendedName>
        <fullName evidence="4">Intradiol ring-cleavage dioxygenases domain-containing protein</fullName>
    </recommendedName>
</protein>
<dbReference type="InterPro" id="IPR006311">
    <property type="entry name" value="TAT_signal"/>
</dbReference>
<feature type="domain" description="Intradiol ring-cleavage dioxygenases" evidence="4">
    <location>
        <begin position="74"/>
        <end position="102"/>
    </location>
</feature>
<dbReference type="Gene3D" id="2.60.130.10">
    <property type="entry name" value="Aromatic compound dioxygenase"/>
    <property type="match status" value="1"/>
</dbReference>
<organism evidence="5 6">
    <name type="scientific">Roseicyclus marinus</name>
    <dbReference type="NCBI Taxonomy" id="2161673"/>
    <lineage>
        <taxon>Bacteria</taxon>
        <taxon>Pseudomonadati</taxon>
        <taxon>Pseudomonadota</taxon>
        <taxon>Alphaproteobacteria</taxon>
        <taxon>Rhodobacterales</taxon>
        <taxon>Roseobacteraceae</taxon>
        <taxon>Roseicyclus</taxon>
    </lineage>
</organism>
<accession>A0AA48HE12</accession>
<keyword evidence="3" id="KW-0560">Oxidoreductase</keyword>
<dbReference type="PANTHER" id="PTHR33711">
    <property type="entry name" value="DIOXYGENASE, PUTATIVE (AFU_ORTHOLOGUE AFUA_2G02910)-RELATED"/>
    <property type="match status" value="1"/>
</dbReference>
<keyword evidence="2" id="KW-0223">Dioxygenase</keyword>
<sequence length="208" mass="22457">MSGSHPSRRGFVAGGLGAFGYAALAGPAAANTPTPSAMEGPFYPTPPMRRADVDNDLVRIIGMVEEAGGAVFRLKGRVMDRQGAALAGHRVEIWQCDMNGKYMHPGDRQAVTFDAAFQGFGHDVTDAEGRYEFRTIKPVAYPGRTPHIHVKVLDGTREVLTTQFYIAGHPANRSDFLFNQMPQAAADAVSMVFTMTDTGEEAIVDIVI</sequence>
<dbReference type="InterPro" id="IPR050770">
    <property type="entry name" value="Intradiol_RC_Dioxygenase"/>
</dbReference>
<gene>
    <name evidence="5" type="ORF">MACH21_27350</name>
</gene>
<dbReference type="PROSITE" id="PS00083">
    <property type="entry name" value="INTRADIOL_DIOXYGENAS"/>
    <property type="match status" value="1"/>
</dbReference>
<reference evidence="5 6" key="1">
    <citation type="submission" date="2023-01" db="EMBL/GenBank/DDBJ databases">
        <title>Complete genome sequence of Roseicyclus marinus strain Dej080120_10.</title>
        <authorList>
            <person name="Ueki S."/>
            <person name="Maruyama F."/>
        </authorList>
    </citation>
    <scope>NUCLEOTIDE SEQUENCE [LARGE SCALE GENOMIC DNA]</scope>
    <source>
        <strain evidence="5 6">Dej080120_10</strain>
    </source>
</reference>
<evidence type="ECO:0000256" key="1">
    <source>
        <dbReference type="ARBA" id="ARBA00007825"/>
    </source>
</evidence>
<comment type="similarity">
    <text evidence="1">Belongs to the intradiol ring-cleavage dioxygenase family.</text>
</comment>
<dbReference type="PROSITE" id="PS51318">
    <property type="entry name" value="TAT"/>
    <property type="match status" value="1"/>
</dbReference>
<dbReference type="Pfam" id="PF00775">
    <property type="entry name" value="Dioxygenase_C"/>
    <property type="match status" value="1"/>
</dbReference>
<evidence type="ECO:0000256" key="3">
    <source>
        <dbReference type="ARBA" id="ARBA00023002"/>
    </source>
</evidence>
<keyword evidence="6" id="KW-1185">Reference proteome</keyword>
<dbReference type="InterPro" id="IPR015889">
    <property type="entry name" value="Intradiol_dOase_core"/>
</dbReference>
<dbReference type="Proteomes" id="UP001337723">
    <property type="component" value="Chromosome"/>
</dbReference>
<dbReference type="RefSeq" id="WP_338272530.1">
    <property type="nucleotide sequence ID" value="NZ_AP027266.1"/>
</dbReference>
<evidence type="ECO:0000256" key="2">
    <source>
        <dbReference type="ARBA" id="ARBA00022964"/>
    </source>
</evidence>
<evidence type="ECO:0000313" key="5">
    <source>
        <dbReference type="EMBL" id="BDW86558.1"/>
    </source>
</evidence>
<dbReference type="GO" id="GO:0008199">
    <property type="term" value="F:ferric iron binding"/>
    <property type="evidence" value="ECO:0007669"/>
    <property type="project" value="InterPro"/>
</dbReference>
<dbReference type="AlphaFoldDB" id="A0AA48HE12"/>
<dbReference type="EMBL" id="AP027266">
    <property type="protein sequence ID" value="BDW86558.1"/>
    <property type="molecule type" value="Genomic_DNA"/>
</dbReference>
<evidence type="ECO:0000313" key="6">
    <source>
        <dbReference type="Proteomes" id="UP001337723"/>
    </source>
</evidence>
<dbReference type="CDD" id="cd00421">
    <property type="entry name" value="intradiol_dioxygenase"/>
    <property type="match status" value="1"/>
</dbReference>
<proteinExistence type="inferred from homology"/>
<dbReference type="PANTHER" id="PTHR33711:SF9">
    <property type="entry name" value="PROTOCATECHUATE 3,4-DIOXYGENASE ALPHA CHAIN"/>
    <property type="match status" value="1"/>
</dbReference>
<evidence type="ECO:0000259" key="4">
    <source>
        <dbReference type="PROSITE" id="PS00083"/>
    </source>
</evidence>